<organism evidence="1 2">
    <name type="scientific">Mytilus edulis</name>
    <name type="common">Blue mussel</name>
    <dbReference type="NCBI Taxonomy" id="6550"/>
    <lineage>
        <taxon>Eukaryota</taxon>
        <taxon>Metazoa</taxon>
        <taxon>Spiralia</taxon>
        <taxon>Lophotrochozoa</taxon>
        <taxon>Mollusca</taxon>
        <taxon>Bivalvia</taxon>
        <taxon>Autobranchia</taxon>
        <taxon>Pteriomorphia</taxon>
        <taxon>Mytilida</taxon>
        <taxon>Mytiloidea</taxon>
        <taxon>Mytilidae</taxon>
        <taxon>Mytilinae</taxon>
        <taxon>Mytilus</taxon>
    </lineage>
</organism>
<dbReference type="Proteomes" id="UP000683360">
    <property type="component" value="Unassembled WGS sequence"/>
</dbReference>
<accession>A0A8S3Q483</accession>
<dbReference type="EMBL" id="CAJPWZ010000355">
    <property type="protein sequence ID" value="CAG2191172.1"/>
    <property type="molecule type" value="Genomic_DNA"/>
</dbReference>
<comment type="caution">
    <text evidence="1">The sequence shown here is derived from an EMBL/GenBank/DDBJ whole genome shotgun (WGS) entry which is preliminary data.</text>
</comment>
<reference evidence="1" key="1">
    <citation type="submission" date="2021-03" db="EMBL/GenBank/DDBJ databases">
        <authorList>
            <person name="Bekaert M."/>
        </authorList>
    </citation>
    <scope>NUCLEOTIDE SEQUENCE</scope>
</reference>
<evidence type="ECO:0000313" key="2">
    <source>
        <dbReference type="Proteomes" id="UP000683360"/>
    </source>
</evidence>
<name>A0A8S3Q483_MYTED</name>
<gene>
    <name evidence="1" type="ORF">MEDL_6406</name>
</gene>
<protein>
    <submittedName>
        <fullName evidence="1">Uncharacterized protein</fullName>
    </submittedName>
</protein>
<evidence type="ECO:0000313" key="1">
    <source>
        <dbReference type="EMBL" id="CAG2191172.1"/>
    </source>
</evidence>
<keyword evidence="2" id="KW-1185">Reference proteome</keyword>
<proteinExistence type="predicted"/>
<sequence>MKPQKEIGNRLIVLRSVAEKMLLLSVKNQMLVKFMCILIQKDPWLLVGIKTLFQRVAIQLRVKVNASGDEIIASNENQSDRAELDHVTVAIPGPSSWRVPMSNTYSQQPELYDVTTTVNRRAANYDSSIVSQVKKVPSIQSWYVYAYRGPKSTPYYHSRRPQSLITDSHSASNEIFLVYHYFFNYCLISSLI</sequence>
<dbReference type="AlphaFoldDB" id="A0A8S3Q483"/>